<organism evidence="8 9">
    <name type="scientific">Seriola lalandi dorsalis</name>
    <dbReference type="NCBI Taxonomy" id="1841481"/>
    <lineage>
        <taxon>Eukaryota</taxon>
        <taxon>Metazoa</taxon>
        <taxon>Chordata</taxon>
        <taxon>Craniata</taxon>
        <taxon>Vertebrata</taxon>
        <taxon>Euteleostomi</taxon>
        <taxon>Actinopterygii</taxon>
        <taxon>Neopterygii</taxon>
        <taxon>Teleostei</taxon>
        <taxon>Neoteleostei</taxon>
        <taxon>Acanthomorphata</taxon>
        <taxon>Carangaria</taxon>
        <taxon>Carangiformes</taxon>
        <taxon>Carangidae</taxon>
        <taxon>Seriola</taxon>
    </lineage>
</organism>
<dbReference type="Proteomes" id="UP000261360">
    <property type="component" value="Unplaced"/>
</dbReference>
<evidence type="ECO:0000256" key="4">
    <source>
        <dbReference type="PROSITE-ProRule" id="PRU00175"/>
    </source>
</evidence>
<dbReference type="FunFam" id="1.10.1170.10:FF:000002">
    <property type="entry name" value="Baculoviral IAP repeat containing 7"/>
    <property type="match status" value="1"/>
</dbReference>
<feature type="region of interest" description="Disordered" evidence="5">
    <location>
        <begin position="235"/>
        <end position="268"/>
    </location>
</feature>
<dbReference type="Pfam" id="PF13920">
    <property type="entry name" value="zf-C3HC4_3"/>
    <property type="match status" value="1"/>
</dbReference>
<feature type="transmembrane region" description="Helical" evidence="6">
    <location>
        <begin position="15"/>
        <end position="38"/>
    </location>
</feature>
<dbReference type="InterPro" id="IPR001841">
    <property type="entry name" value="Znf_RING"/>
</dbReference>
<evidence type="ECO:0000259" key="7">
    <source>
        <dbReference type="PROSITE" id="PS50089"/>
    </source>
</evidence>
<dbReference type="Ensembl" id="ENSSLDT00000014522.1">
    <property type="protein sequence ID" value="ENSSLDP00000014000.1"/>
    <property type="gene ID" value="ENSSLDG00000011166.1"/>
</dbReference>
<dbReference type="Gene3D" id="3.30.40.10">
    <property type="entry name" value="Zinc/RING finger domain, C3HC4 (zinc finger)"/>
    <property type="match status" value="1"/>
</dbReference>
<dbReference type="CTD" id="10668"/>
<dbReference type="InterPro" id="IPR042496">
    <property type="entry name" value="CGRF1"/>
</dbReference>
<accession>A0A3B4XDC9</accession>
<keyword evidence="2 4" id="KW-0863">Zinc-finger</keyword>
<dbReference type="GeneID" id="111667917"/>
<evidence type="ECO:0000256" key="5">
    <source>
        <dbReference type="SAM" id="MobiDB-lite"/>
    </source>
</evidence>
<dbReference type="RefSeq" id="XP_023279535.1">
    <property type="nucleotide sequence ID" value="XM_023423767.1"/>
</dbReference>
<dbReference type="GO" id="GO:0030308">
    <property type="term" value="P:negative regulation of cell growth"/>
    <property type="evidence" value="ECO:0007669"/>
    <property type="project" value="TreeGrafter"/>
</dbReference>
<dbReference type="OrthoDB" id="10251219at2759"/>
<keyword evidence="6" id="KW-0812">Transmembrane</keyword>
<dbReference type="GO" id="GO:0008270">
    <property type="term" value="F:zinc ion binding"/>
    <property type="evidence" value="ECO:0007669"/>
    <property type="project" value="UniProtKB-KW"/>
</dbReference>
<evidence type="ECO:0000256" key="1">
    <source>
        <dbReference type="ARBA" id="ARBA00022723"/>
    </source>
</evidence>
<dbReference type="KEGG" id="slal:111667917"/>
<evidence type="ECO:0000256" key="3">
    <source>
        <dbReference type="ARBA" id="ARBA00022833"/>
    </source>
</evidence>
<dbReference type="GeneTree" id="ENSGT00390000004542"/>
<keyword evidence="6" id="KW-0472">Membrane</keyword>
<protein>
    <submittedName>
        <fullName evidence="8">Cell growth regulator with ring finger domain 1</fullName>
    </submittedName>
</protein>
<keyword evidence="6" id="KW-1133">Transmembrane helix</keyword>
<dbReference type="AlphaFoldDB" id="A0A3B4XDC9"/>
<proteinExistence type="predicted"/>
<keyword evidence="1" id="KW-0479">Metal-binding</keyword>
<dbReference type="SUPFAM" id="SSF57850">
    <property type="entry name" value="RING/U-box"/>
    <property type="match status" value="1"/>
</dbReference>
<dbReference type="PANTHER" id="PTHR15379">
    <property type="entry name" value="CELL GROWTH REGULATOR WITH RING FINGER DOMAIN PROTEIN 1"/>
    <property type="match status" value="1"/>
</dbReference>
<keyword evidence="3" id="KW-0862">Zinc</keyword>
<reference evidence="8" key="1">
    <citation type="submission" date="2025-08" db="UniProtKB">
        <authorList>
            <consortium name="Ensembl"/>
        </authorList>
    </citation>
    <scope>IDENTIFICATION</scope>
</reference>
<name>A0A3B4XDC9_SERLL</name>
<evidence type="ECO:0000313" key="9">
    <source>
        <dbReference type="Proteomes" id="UP000261360"/>
    </source>
</evidence>
<dbReference type="PANTHER" id="PTHR15379:SF2">
    <property type="entry name" value="CELL GROWTH REGULATOR WITH RING FINGER DOMAIN PROTEIN 1"/>
    <property type="match status" value="1"/>
</dbReference>
<dbReference type="InterPro" id="IPR013083">
    <property type="entry name" value="Znf_RING/FYVE/PHD"/>
</dbReference>
<evidence type="ECO:0000256" key="2">
    <source>
        <dbReference type="ARBA" id="ARBA00022771"/>
    </source>
</evidence>
<dbReference type="STRING" id="1841481.ENSSLDP00000014000"/>
<feature type="domain" description="RING-type" evidence="7">
    <location>
        <begin position="278"/>
        <end position="313"/>
    </location>
</feature>
<reference evidence="8" key="2">
    <citation type="submission" date="2025-09" db="UniProtKB">
        <authorList>
            <consortium name="Ensembl"/>
        </authorList>
    </citation>
    <scope>IDENTIFICATION</scope>
</reference>
<dbReference type="CDD" id="cd16787">
    <property type="entry name" value="mRING-HC-C3HC5_CGRF1"/>
    <property type="match status" value="1"/>
</dbReference>
<keyword evidence="9" id="KW-1185">Reference proteome</keyword>
<sequence length="330" mass="36673">MAAVFLVTLYEYSPLFYISVVSLCFLVTAAMVLGWFGFDVPVILRSSDETESALPTPEKQMVQVINPFALELGSRAASVTDGTSVRLCCLEPCVLSCFWGCEVSALQGALQTHQHSSRLRTPQDFQEALHLHYHHYQSFHVSSEDSEERHTQIPAEHGITDFGRMPRERYPLVAVLTLAEPEARDTYNIVASVTVIHVPDAKYSLSARLLFQYLLTSQGHMYELKPLFMSADSGGVSWPPDSEQSSTPGEAAEETRREEQSPVLEEDESWSEGVGRDCVVCQNAAVNRVLLPCRHACVCDSCASHFQHCPICRAFVLESFTLMQGPAAEH</sequence>
<evidence type="ECO:0000256" key="6">
    <source>
        <dbReference type="SAM" id="Phobius"/>
    </source>
</evidence>
<evidence type="ECO:0000313" key="8">
    <source>
        <dbReference type="Ensembl" id="ENSSLDP00000014000.1"/>
    </source>
</evidence>
<dbReference type="PROSITE" id="PS50089">
    <property type="entry name" value="ZF_RING_2"/>
    <property type="match status" value="1"/>
</dbReference>